<protein>
    <submittedName>
        <fullName evidence="2">Uncharacterized protein</fullName>
    </submittedName>
</protein>
<evidence type="ECO:0000313" key="2">
    <source>
        <dbReference type="EMBL" id="WPC72593.1"/>
    </source>
</evidence>
<dbReference type="EMBL" id="CP138203">
    <property type="protein sequence ID" value="WPC72593.1"/>
    <property type="molecule type" value="Genomic_DNA"/>
</dbReference>
<organism evidence="2 3">
    <name type="scientific">Vibrio porteresiae DSM 19223</name>
    <dbReference type="NCBI Taxonomy" id="1123496"/>
    <lineage>
        <taxon>Bacteria</taxon>
        <taxon>Pseudomonadati</taxon>
        <taxon>Pseudomonadota</taxon>
        <taxon>Gammaproteobacteria</taxon>
        <taxon>Vibrionales</taxon>
        <taxon>Vibrionaceae</taxon>
        <taxon>Vibrio</taxon>
    </lineage>
</organism>
<name>A0ABZ0Q825_9VIBR</name>
<proteinExistence type="predicted"/>
<feature type="signal peptide" evidence="1">
    <location>
        <begin position="1"/>
        <end position="17"/>
    </location>
</feature>
<evidence type="ECO:0000256" key="1">
    <source>
        <dbReference type="SAM" id="SignalP"/>
    </source>
</evidence>
<gene>
    <name evidence="2" type="ORF">R8Z52_10675</name>
</gene>
<feature type="chain" id="PRO_5047392332" evidence="1">
    <location>
        <begin position="18"/>
        <end position="128"/>
    </location>
</feature>
<evidence type="ECO:0000313" key="3">
    <source>
        <dbReference type="Proteomes" id="UP001304071"/>
    </source>
</evidence>
<keyword evidence="1" id="KW-0732">Signal</keyword>
<dbReference type="Proteomes" id="UP001304071">
    <property type="component" value="Chromosome 1"/>
</dbReference>
<accession>A0ABZ0Q825</accession>
<dbReference type="RefSeq" id="WP_261892112.1">
    <property type="nucleotide sequence ID" value="NZ_AP024895.1"/>
</dbReference>
<reference evidence="2 3" key="1">
    <citation type="submission" date="2023-11" db="EMBL/GenBank/DDBJ databases">
        <title>Plant-associative lifestyle of Vibrio porteresiae and its evolutionary dynamics.</title>
        <authorList>
            <person name="Rameshkumar N."/>
            <person name="Kirti K."/>
        </authorList>
    </citation>
    <scope>NUCLEOTIDE SEQUENCE [LARGE SCALE GENOMIC DNA]</scope>
    <source>
        <strain evidence="2 3">MSSRF30</strain>
    </source>
</reference>
<keyword evidence="3" id="KW-1185">Reference proteome</keyword>
<sequence length="128" mass="14420">MKSVLILLMAVSSGVWAEDINGIWGYQSNNGKSVYNLDIKTIQNKTHLKYSFIHMNGNKINESGAKVYMLIKSDDGCYTSTLYDAFFSEYANVILCLQGQTLVFNKTSKSDSTPYLPKKVVFRKGKIE</sequence>